<reference evidence="6 7" key="1">
    <citation type="submission" date="2023-07" db="EMBL/GenBank/DDBJ databases">
        <title>Sorghum-associated microbial communities from plants grown in Nebraska, USA.</title>
        <authorList>
            <person name="Schachtman D."/>
        </authorList>
    </citation>
    <scope>NUCLEOTIDE SEQUENCE [LARGE SCALE GENOMIC DNA]</scope>
    <source>
        <strain evidence="6 7">DS1607</strain>
    </source>
</reference>
<dbReference type="PANTHER" id="PTHR30329">
    <property type="entry name" value="STATOR ELEMENT OF FLAGELLAR MOTOR COMPLEX"/>
    <property type="match status" value="1"/>
</dbReference>
<evidence type="ECO:0000313" key="6">
    <source>
        <dbReference type="EMBL" id="MDP9900817.1"/>
    </source>
</evidence>
<proteinExistence type="predicted"/>
<keyword evidence="3" id="KW-0998">Cell outer membrane</keyword>
<dbReference type="InterPro" id="IPR006690">
    <property type="entry name" value="OMPA-like_CS"/>
</dbReference>
<dbReference type="PANTHER" id="PTHR30329:SF21">
    <property type="entry name" value="LIPOPROTEIN YIAD-RELATED"/>
    <property type="match status" value="1"/>
</dbReference>
<name>A0ABT9SBS7_9BURK</name>
<dbReference type="Proteomes" id="UP001226867">
    <property type="component" value="Unassembled WGS sequence"/>
</dbReference>
<accession>A0ABT9SBS7</accession>
<dbReference type="EMBL" id="JAUSRO010000009">
    <property type="protein sequence ID" value="MDP9900817.1"/>
    <property type="molecule type" value="Genomic_DNA"/>
</dbReference>
<dbReference type="Gene3D" id="3.30.1330.60">
    <property type="entry name" value="OmpA-like domain"/>
    <property type="match status" value="1"/>
</dbReference>
<feature type="domain" description="OmpA-like" evidence="5">
    <location>
        <begin position="190"/>
        <end position="304"/>
    </location>
</feature>
<comment type="caution">
    <text evidence="6">The sequence shown here is derived from an EMBL/GenBank/DDBJ whole genome shotgun (WGS) entry which is preliminary data.</text>
</comment>
<dbReference type="InterPro" id="IPR036737">
    <property type="entry name" value="OmpA-like_sf"/>
</dbReference>
<dbReference type="CDD" id="cd07185">
    <property type="entry name" value="OmpA_C-like"/>
    <property type="match status" value="1"/>
</dbReference>
<organism evidence="6 7">
    <name type="scientific">Variovorax ginsengisoli</name>
    <dbReference type="NCBI Taxonomy" id="363844"/>
    <lineage>
        <taxon>Bacteria</taxon>
        <taxon>Pseudomonadati</taxon>
        <taxon>Pseudomonadota</taxon>
        <taxon>Betaproteobacteria</taxon>
        <taxon>Burkholderiales</taxon>
        <taxon>Comamonadaceae</taxon>
        <taxon>Variovorax</taxon>
    </lineage>
</organism>
<dbReference type="InterPro" id="IPR050330">
    <property type="entry name" value="Bact_OuterMem_StrucFunc"/>
</dbReference>
<dbReference type="PROSITE" id="PS51123">
    <property type="entry name" value="OMPA_2"/>
    <property type="match status" value="1"/>
</dbReference>
<keyword evidence="2 4" id="KW-0472">Membrane</keyword>
<dbReference type="PRINTS" id="PR01021">
    <property type="entry name" value="OMPADOMAIN"/>
</dbReference>
<keyword evidence="7" id="KW-1185">Reference proteome</keyword>
<evidence type="ECO:0000256" key="1">
    <source>
        <dbReference type="ARBA" id="ARBA00004442"/>
    </source>
</evidence>
<dbReference type="PROSITE" id="PS01068">
    <property type="entry name" value="OMPA_1"/>
    <property type="match status" value="1"/>
</dbReference>
<dbReference type="InterPro" id="IPR032608">
    <property type="entry name" value="DUF4892"/>
</dbReference>
<dbReference type="InterPro" id="IPR006664">
    <property type="entry name" value="OMP_bac"/>
</dbReference>
<dbReference type="SUPFAM" id="SSF103088">
    <property type="entry name" value="OmpA-like"/>
    <property type="match status" value="1"/>
</dbReference>
<dbReference type="Pfam" id="PF16234">
    <property type="entry name" value="DUF4892"/>
    <property type="match status" value="1"/>
</dbReference>
<evidence type="ECO:0000256" key="2">
    <source>
        <dbReference type="ARBA" id="ARBA00023136"/>
    </source>
</evidence>
<evidence type="ECO:0000256" key="3">
    <source>
        <dbReference type="ARBA" id="ARBA00023237"/>
    </source>
</evidence>
<dbReference type="Pfam" id="PF00691">
    <property type="entry name" value="OmpA"/>
    <property type="match status" value="1"/>
</dbReference>
<sequence>MLASLPAAAADVSGAADHPLLSRFKGAKIADYKVSAFDEATVPVKAIAGRDNMAPDDLKQLEGKVTRIGYVIEGDKTALEVMRNYEQALARGGFQVVFQCAAQRCGQDMGGFLANSGKVMPAGFNASFDDKNHYLLTRRTGADGDVHVLLWVVEDPANKRVLAYEQVIEGRPMDTGQVSVLTAAELGKKIEAEGRVAIYGVYFDTAQADVKPASRPSLDEMARLLTSNPALRVYVVGHTDNVGGLAPNVDLSQRRADAVVKALTALKIDPQRMTAKGVGPLAPLATNTSDAGRTRNRRVELVRQ</sequence>
<dbReference type="InterPro" id="IPR006665">
    <property type="entry name" value="OmpA-like"/>
</dbReference>
<comment type="subcellular location">
    <subcellularLocation>
        <location evidence="1">Cell outer membrane</location>
    </subcellularLocation>
</comment>
<gene>
    <name evidence="6" type="ORF">J2W36_003083</name>
</gene>
<dbReference type="RefSeq" id="WP_307690606.1">
    <property type="nucleotide sequence ID" value="NZ_JAUSRO010000009.1"/>
</dbReference>
<protein>
    <submittedName>
        <fullName evidence="6">Outer membrane protein OmpA-like peptidoglycan-associated protein</fullName>
    </submittedName>
</protein>
<evidence type="ECO:0000256" key="4">
    <source>
        <dbReference type="PROSITE-ProRule" id="PRU00473"/>
    </source>
</evidence>
<evidence type="ECO:0000259" key="5">
    <source>
        <dbReference type="PROSITE" id="PS51123"/>
    </source>
</evidence>
<evidence type="ECO:0000313" key="7">
    <source>
        <dbReference type="Proteomes" id="UP001226867"/>
    </source>
</evidence>